<organism evidence="2 3">
    <name type="scientific">Perkinsus olseni</name>
    <name type="common">Perkinsus atlanticus</name>
    <dbReference type="NCBI Taxonomy" id="32597"/>
    <lineage>
        <taxon>Eukaryota</taxon>
        <taxon>Sar</taxon>
        <taxon>Alveolata</taxon>
        <taxon>Perkinsozoa</taxon>
        <taxon>Perkinsea</taxon>
        <taxon>Perkinsida</taxon>
        <taxon>Perkinsidae</taxon>
        <taxon>Perkinsus</taxon>
    </lineage>
</organism>
<feature type="transmembrane region" description="Helical" evidence="1">
    <location>
        <begin position="20"/>
        <end position="41"/>
    </location>
</feature>
<accession>A0A7J6TLY5</accession>
<evidence type="ECO:0000313" key="2">
    <source>
        <dbReference type="EMBL" id="KAF4745290.1"/>
    </source>
</evidence>
<proteinExistence type="predicted"/>
<dbReference type="AlphaFoldDB" id="A0A7J6TLY5"/>
<evidence type="ECO:0000256" key="1">
    <source>
        <dbReference type="SAM" id="Phobius"/>
    </source>
</evidence>
<feature type="transmembrane region" description="Helical" evidence="1">
    <location>
        <begin position="95"/>
        <end position="113"/>
    </location>
</feature>
<keyword evidence="1" id="KW-1133">Transmembrane helix</keyword>
<protein>
    <submittedName>
        <fullName evidence="2">Uncharacterized protein</fullName>
    </submittedName>
</protein>
<keyword evidence="1" id="KW-0812">Transmembrane</keyword>
<gene>
    <name evidence="2" type="ORF">FOZ62_008204</name>
</gene>
<feature type="transmembrane region" description="Helical" evidence="1">
    <location>
        <begin position="61"/>
        <end position="83"/>
    </location>
</feature>
<name>A0A7J6TLY5_PEROL</name>
<keyword evidence="1" id="KW-0472">Membrane</keyword>
<comment type="caution">
    <text evidence="2">The sequence shown here is derived from an EMBL/GenBank/DDBJ whole genome shotgun (WGS) entry which is preliminary data.</text>
</comment>
<feature type="non-terminal residue" evidence="2">
    <location>
        <position position="1"/>
    </location>
</feature>
<evidence type="ECO:0000313" key="3">
    <source>
        <dbReference type="Proteomes" id="UP000574390"/>
    </source>
</evidence>
<reference evidence="2 3" key="1">
    <citation type="submission" date="2020-04" db="EMBL/GenBank/DDBJ databases">
        <title>Perkinsus olseni comparative genomics.</title>
        <authorList>
            <person name="Bogema D.R."/>
        </authorList>
    </citation>
    <scope>NUCLEOTIDE SEQUENCE [LARGE SCALE GENOMIC DNA]</scope>
    <source>
        <strain evidence="2">ATCC PRA-205</strain>
    </source>
</reference>
<dbReference type="EMBL" id="JABANM010006834">
    <property type="protein sequence ID" value="KAF4745290.1"/>
    <property type="molecule type" value="Genomic_DNA"/>
</dbReference>
<sequence length="181" mass="20275">GDPTVVAEEITVLYERHRTAFAILLVVQAVLQGLFSAYHITHSSLAIHDLTAMYRSSSHHLMSIIFWSLVGAEIVYTVVYLGIGCWSLYTHKAKHYAYFSTWCLTGIVGHVLLAYANQFNLLIFFLRLISYIYGKFLRDIVVGMMLLPAAATHHPSSYIDDPYDHHTPESLTPTSLGSLGV</sequence>
<dbReference type="Proteomes" id="UP000574390">
    <property type="component" value="Unassembled WGS sequence"/>
</dbReference>